<organism evidence="4 5">
    <name type="scientific">Anaerobutyricum hallii</name>
    <dbReference type="NCBI Taxonomy" id="39488"/>
    <lineage>
        <taxon>Bacteria</taxon>
        <taxon>Bacillati</taxon>
        <taxon>Bacillota</taxon>
        <taxon>Clostridia</taxon>
        <taxon>Lachnospirales</taxon>
        <taxon>Lachnospiraceae</taxon>
        <taxon>Anaerobutyricum</taxon>
    </lineage>
</organism>
<dbReference type="RefSeq" id="WP_118486143.1">
    <property type="nucleotide sequence ID" value="NZ_JBGLEH010000002.1"/>
</dbReference>
<gene>
    <name evidence="4" type="ORF">DWZ29_09430</name>
</gene>
<reference evidence="4 5" key="1">
    <citation type="submission" date="2018-08" db="EMBL/GenBank/DDBJ databases">
        <title>A genome reference for cultivated species of the human gut microbiota.</title>
        <authorList>
            <person name="Zou Y."/>
            <person name="Xue W."/>
            <person name="Luo G."/>
        </authorList>
    </citation>
    <scope>NUCLEOTIDE SEQUENCE [LARGE SCALE GENOMIC DNA]</scope>
    <source>
        <strain evidence="4 5">AF31-17AC</strain>
    </source>
</reference>
<evidence type="ECO:0000256" key="1">
    <source>
        <dbReference type="ARBA" id="ARBA00022676"/>
    </source>
</evidence>
<dbReference type="InterPro" id="IPR029044">
    <property type="entry name" value="Nucleotide-diphossugar_trans"/>
</dbReference>
<dbReference type="Proteomes" id="UP000283700">
    <property type="component" value="Unassembled WGS sequence"/>
</dbReference>
<evidence type="ECO:0000313" key="4">
    <source>
        <dbReference type="EMBL" id="RHN12599.1"/>
    </source>
</evidence>
<proteinExistence type="predicted"/>
<comment type="caution">
    <text evidence="4">The sequence shown here is derived from an EMBL/GenBank/DDBJ whole genome shotgun (WGS) entry which is preliminary data.</text>
</comment>
<dbReference type="EMBL" id="QRQO01000024">
    <property type="protein sequence ID" value="RHN12599.1"/>
    <property type="molecule type" value="Genomic_DNA"/>
</dbReference>
<dbReference type="Pfam" id="PF00535">
    <property type="entry name" value="Glycos_transf_2"/>
    <property type="match status" value="1"/>
</dbReference>
<evidence type="ECO:0000313" key="5">
    <source>
        <dbReference type="Proteomes" id="UP000283700"/>
    </source>
</evidence>
<accession>A0A415U3C6</accession>
<dbReference type="PANTHER" id="PTHR22916">
    <property type="entry name" value="GLYCOSYLTRANSFERASE"/>
    <property type="match status" value="1"/>
</dbReference>
<keyword evidence="2 4" id="KW-0808">Transferase</keyword>
<sequence>MKFSVVVPVYNAELYLNRLVKSVLDQTFSDFELILVDDGSTDNSFALMKKLQEKDSRIKIFSKENTGPGYTRKYGFEKSSGELLFFVDSDDWITTSDVLREINDLFEKNENIDVLFFDREDIIGNTKDVICGFQEVSEGVHNIDEINEVIRPGLGAKIFRRNILKTEMFFESNIFEDLYTTYEYLKQCNYFYYVPKCYYSIYHDINSDSLSSNESAESFSKSLEIILMIYERTNRRSLRYSLELRMATLFTFYWKARLKKWNGYSSDTIKDNIKKIVRILKDNNVIIKPNGNKEIKILIYNILLLISGGHNGKKEN</sequence>
<dbReference type="PANTHER" id="PTHR22916:SF51">
    <property type="entry name" value="GLYCOSYLTRANSFERASE EPSH-RELATED"/>
    <property type="match status" value="1"/>
</dbReference>
<name>A0A415U3C6_9FIRM</name>
<keyword evidence="1" id="KW-0328">Glycosyltransferase</keyword>
<evidence type="ECO:0000256" key="2">
    <source>
        <dbReference type="ARBA" id="ARBA00022679"/>
    </source>
</evidence>
<dbReference type="CDD" id="cd00761">
    <property type="entry name" value="Glyco_tranf_GTA_type"/>
    <property type="match status" value="1"/>
</dbReference>
<dbReference type="InterPro" id="IPR001173">
    <property type="entry name" value="Glyco_trans_2-like"/>
</dbReference>
<dbReference type="Gene3D" id="3.90.550.10">
    <property type="entry name" value="Spore Coat Polysaccharide Biosynthesis Protein SpsA, Chain A"/>
    <property type="match status" value="1"/>
</dbReference>
<dbReference type="GO" id="GO:0016757">
    <property type="term" value="F:glycosyltransferase activity"/>
    <property type="evidence" value="ECO:0007669"/>
    <property type="project" value="UniProtKB-KW"/>
</dbReference>
<dbReference type="SUPFAM" id="SSF53448">
    <property type="entry name" value="Nucleotide-diphospho-sugar transferases"/>
    <property type="match status" value="1"/>
</dbReference>
<feature type="domain" description="Glycosyltransferase 2-like" evidence="3">
    <location>
        <begin position="4"/>
        <end position="114"/>
    </location>
</feature>
<evidence type="ECO:0000259" key="3">
    <source>
        <dbReference type="Pfam" id="PF00535"/>
    </source>
</evidence>
<protein>
    <submittedName>
        <fullName evidence="4">Glycosyltransferase family 2 protein</fullName>
    </submittedName>
</protein>
<dbReference type="AlphaFoldDB" id="A0A415U3C6"/>